<sequence>MKPVYPQGDDRLEAPIPLATTSHPVQEDLLLQEQMRRLHNTRARQRAARHHRAGRSLI</sequence>
<proteinExistence type="predicted"/>
<dbReference type="AlphaFoldDB" id="A0A1G9XS05"/>
<accession>A0A1G9XS05</accession>
<name>A0A1G9XS05_9HYPH</name>
<keyword evidence="2" id="KW-1185">Reference proteome</keyword>
<dbReference type="EMBL" id="FNHS01000005">
    <property type="protein sequence ID" value="SDM99500.1"/>
    <property type="molecule type" value="Genomic_DNA"/>
</dbReference>
<protein>
    <submittedName>
        <fullName evidence="1">Uncharacterized protein</fullName>
    </submittedName>
</protein>
<dbReference type="Proteomes" id="UP000198704">
    <property type="component" value="Unassembled WGS sequence"/>
</dbReference>
<evidence type="ECO:0000313" key="2">
    <source>
        <dbReference type="Proteomes" id="UP000198704"/>
    </source>
</evidence>
<organism evidence="1 2">
    <name type="scientific">Methylobacterium phyllostachyos</name>
    <dbReference type="NCBI Taxonomy" id="582672"/>
    <lineage>
        <taxon>Bacteria</taxon>
        <taxon>Pseudomonadati</taxon>
        <taxon>Pseudomonadota</taxon>
        <taxon>Alphaproteobacteria</taxon>
        <taxon>Hyphomicrobiales</taxon>
        <taxon>Methylobacteriaceae</taxon>
        <taxon>Methylobacterium</taxon>
    </lineage>
</organism>
<reference evidence="2" key="1">
    <citation type="submission" date="2016-10" db="EMBL/GenBank/DDBJ databases">
        <authorList>
            <person name="Varghese N."/>
            <person name="Submissions S."/>
        </authorList>
    </citation>
    <scope>NUCLEOTIDE SEQUENCE [LARGE SCALE GENOMIC DNA]</scope>
    <source>
        <strain evidence="2">BL47</strain>
    </source>
</reference>
<evidence type="ECO:0000313" key="1">
    <source>
        <dbReference type="EMBL" id="SDM99500.1"/>
    </source>
</evidence>
<gene>
    <name evidence="1" type="ORF">SAMN05216360_1058</name>
</gene>